<proteinExistence type="predicted"/>
<gene>
    <name evidence="1" type="ORF">I6I06_23450</name>
</gene>
<sequence length="74" mass="8080">MTDSDLDLVYTTLCKTLTNEGETQTPLYLARLVLLCMTELDDPQRALSLIEAARLPAASEVAIALTAREPNSLD</sequence>
<dbReference type="AlphaFoldDB" id="A0A7T4N5S8"/>
<name>A0A7T4N5S8_9BURK</name>
<evidence type="ECO:0000313" key="2">
    <source>
        <dbReference type="Proteomes" id="UP000595610"/>
    </source>
</evidence>
<protein>
    <recommendedName>
        <fullName evidence="3">DUF2783 domain-containing protein</fullName>
    </recommendedName>
</protein>
<keyword evidence="2" id="KW-1185">Reference proteome</keyword>
<dbReference type="RefSeq" id="WP_042325328.1">
    <property type="nucleotide sequence ID" value="NZ_CP066076.1"/>
</dbReference>
<organism evidence="1 2">
    <name type="scientific">Paraburkholderia ginsengisoli</name>
    <dbReference type="NCBI Taxonomy" id="311231"/>
    <lineage>
        <taxon>Bacteria</taxon>
        <taxon>Pseudomonadati</taxon>
        <taxon>Pseudomonadota</taxon>
        <taxon>Betaproteobacteria</taxon>
        <taxon>Burkholderiales</taxon>
        <taxon>Burkholderiaceae</taxon>
        <taxon>Paraburkholderia</taxon>
    </lineage>
</organism>
<evidence type="ECO:0000313" key="1">
    <source>
        <dbReference type="EMBL" id="QQC65770.1"/>
    </source>
</evidence>
<dbReference type="KEGG" id="pgis:I6I06_23450"/>
<evidence type="ECO:0008006" key="3">
    <source>
        <dbReference type="Google" id="ProtNLM"/>
    </source>
</evidence>
<accession>A0A7T4N5S8</accession>
<dbReference type="Proteomes" id="UP000595610">
    <property type="component" value="Chromosome 2"/>
</dbReference>
<reference evidence="1 2" key="1">
    <citation type="submission" date="2020-12" db="EMBL/GenBank/DDBJ databases">
        <title>FDA dAtabase for Regulatory Grade micrObial Sequences (FDA-ARGOS): Supporting development and validation of Infectious Disease Dx tests.</title>
        <authorList>
            <person name="Nelson B."/>
            <person name="Plummer A."/>
            <person name="Tallon L."/>
            <person name="Sadzewicz L."/>
            <person name="Zhao X."/>
            <person name="Boylan J."/>
            <person name="Ott S."/>
            <person name="Bowen H."/>
            <person name="Vavikolanu K."/>
            <person name="Mehta A."/>
            <person name="Aluvathingal J."/>
            <person name="Nadendla S."/>
            <person name="Myers T."/>
            <person name="Yan Y."/>
            <person name="Sichtig H."/>
        </authorList>
    </citation>
    <scope>NUCLEOTIDE SEQUENCE [LARGE SCALE GENOMIC DNA]</scope>
    <source>
        <strain evidence="1 2">FDAARGOS_1049</strain>
    </source>
</reference>
<dbReference type="EMBL" id="CP066076">
    <property type="protein sequence ID" value="QQC65770.1"/>
    <property type="molecule type" value="Genomic_DNA"/>
</dbReference>